<keyword evidence="4" id="KW-1185">Reference proteome</keyword>
<feature type="transmembrane region" description="Helical" evidence="1">
    <location>
        <begin position="131"/>
        <end position="157"/>
    </location>
</feature>
<dbReference type="InterPro" id="IPR007110">
    <property type="entry name" value="Ig-like_dom"/>
</dbReference>
<reference evidence="3" key="1">
    <citation type="journal article" date="2023" name="G3 (Bethesda)">
        <title>A reference genome for the long-term kleptoplast-retaining sea slug Elysia crispata morphotype clarki.</title>
        <authorList>
            <person name="Eastman K.E."/>
            <person name="Pendleton A.L."/>
            <person name="Shaikh M.A."/>
            <person name="Suttiyut T."/>
            <person name="Ogas R."/>
            <person name="Tomko P."/>
            <person name="Gavelis G."/>
            <person name="Widhalm J.R."/>
            <person name="Wisecaver J.H."/>
        </authorList>
    </citation>
    <scope>NUCLEOTIDE SEQUENCE</scope>
    <source>
        <strain evidence="3">ECLA1</strain>
    </source>
</reference>
<accession>A0AAE1B9J8</accession>
<feature type="domain" description="Ig-like" evidence="2">
    <location>
        <begin position="1"/>
        <end position="93"/>
    </location>
</feature>
<keyword evidence="1" id="KW-1133">Transmembrane helix</keyword>
<protein>
    <recommendedName>
        <fullName evidence="2">Ig-like domain-containing protein</fullName>
    </recommendedName>
</protein>
<comment type="caution">
    <text evidence="3">The sequence shown here is derived from an EMBL/GenBank/DDBJ whole genome shotgun (WGS) entry which is preliminary data.</text>
</comment>
<dbReference type="EMBL" id="JAWDGP010000252">
    <property type="protein sequence ID" value="KAK3802299.1"/>
    <property type="molecule type" value="Genomic_DNA"/>
</dbReference>
<dbReference type="Proteomes" id="UP001283361">
    <property type="component" value="Unassembled WGS sequence"/>
</dbReference>
<evidence type="ECO:0000256" key="1">
    <source>
        <dbReference type="SAM" id="Phobius"/>
    </source>
</evidence>
<gene>
    <name evidence="3" type="ORF">RRG08_066137</name>
</gene>
<name>A0AAE1B9J8_9GAST</name>
<dbReference type="PROSITE" id="PS50835">
    <property type="entry name" value="IG_LIKE"/>
    <property type="match status" value="1"/>
</dbReference>
<evidence type="ECO:0000313" key="3">
    <source>
        <dbReference type="EMBL" id="KAK3802299.1"/>
    </source>
</evidence>
<sequence length="158" mass="17469">MFVSNVCLYFQGPPGLQVVWRSGYPNSGFFQDYAAVIDIDEEKPSPISIDSCGALQYRSTLSIMLTNTDNGRMYVCAARYDNDPELVDNITLSLCAAGIPLKEVQYPYYRCRLVNIFVTVCLESSRRSVSLLSLSSTLMSPFVLGVITVISITTIVVV</sequence>
<keyword evidence="1" id="KW-0812">Transmembrane</keyword>
<evidence type="ECO:0000313" key="4">
    <source>
        <dbReference type="Proteomes" id="UP001283361"/>
    </source>
</evidence>
<dbReference type="AlphaFoldDB" id="A0AAE1B9J8"/>
<evidence type="ECO:0000259" key="2">
    <source>
        <dbReference type="PROSITE" id="PS50835"/>
    </source>
</evidence>
<organism evidence="3 4">
    <name type="scientific">Elysia crispata</name>
    <name type="common">lettuce slug</name>
    <dbReference type="NCBI Taxonomy" id="231223"/>
    <lineage>
        <taxon>Eukaryota</taxon>
        <taxon>Metazoa</taxon>
        <taxon>Spiralia</taxon>
        <taxon>Lophotrochozoa</taxon>
        <taxon>Mollusca</taxon>
        <taxon>Gastropoda</taxon>
        <taxon>Heterobranchia</taxon>
        <taxon>Euthyneura</taxon>
        <taxon>Panpulmonata</taxon>
        <taxon>Sacoglossa</taxon>
        <taxon>Placobranchoidea</taxon>
        <taxon>Plakobranchidae</taxon>
        <taxon>Elysia</taxon>
    </lineage>
</organism>
<proteinExistence type="predicted"/>
<keyword evidence="1" id="KW-0472">Membrane</keyword>